<name>A0A6J4IE19_9BACT</name>
<protein>
    <submittedName>
        <fullName evidence="1">Uncharacterized protein</fullName>
    </submittedName>
</protein>
<organism evidence="1">
    <name type="scientific">uncultured Armatimonadetes bacterium</name>
    <dbReference type="NCBI Taxonomy" id="157466"/>
    <lineage>
        <taxon>Bacteria</taxon>
        <taxon>Bacillati</taxon>
        <taxon>Armatimonadota</taxon>
        <taxon>environmental samples</taxon>
    </lineage>
</organism>
<dbReference type="EMBL" id="CADCTO010000224">
    <property type="protein sequence ID" value="CAA9247668.1"/>
    <property type="molecule type" value="Genomic_DNA"/>
</dbReference>
<dbReference type="AlphaFoldDB" id="A0A6J4IE19"/>
<reference evidence="1" key="1">
    <citation type="submission" date="2020-02" db="EMBL/GenBank/DDBJ databases">
        <authorList>
            <person name="Meier V. D."/>
        </authorList>
    </citation>
    <scope>NUCLEOTIDE SEQUENCE</scope>
    <source>
        <strain evidence="1">AVDCRST_MAG63</strain>
    </source>
</reference>
<accession>A0A6J4IE19</accession>
<proteinExistence type="predicted"/>
<gene>
    <name evidence="1" type="ORF">AVDCRST_MAG63-1743</name>
</gene>
<sequence length="284" mass="32246">MQEIVTPWSDLPAPEPRVWCPRCHSQDVIRRGLVEGTQKMRCKACTHEFLTALPPLPWRPPVRLACRHCGQQDLVRWGKGRQRTQRYKCRTCKRLMREGAGATPAQTRVVACRFCGGERLRYVGAKNACSLPCPSCTRAGRRGSRPVNYPYRIGISLDVLSHFALKRYVETAGISQSEAVRRIFRAEWERQVDQGVADPQAEAPPRESLVDVRAYTLRKRFIATGGTFLEPLYYIERSIAVCLDEAAWKGLLLTAWLQLMTHQEAARWLIRATQPPLPEKAPPG</sequence>
<evidence type="ECO:0000313" key="1">
    <source>
        <dbReference type="EMBL" id="CAA9247668.1"/>
    </source>
</evidence>